<sequence>MERWKLTYANRDAMLGETPVRSKTEEFDADTDGLDEKTDEQAILDKLHHLIDEHTDGAGVLTGAEKL</sequence>
<name>A0A8I0P2Z6_9ACTN</name>
<dbReference type="AlphaFoldDB" id="A0A8I0P2Z6"/>
<dbReference type="RefSeq" id="WP_046915806.1">
    <property type="nucleotide sequence ID" value="NZ_JADBGF010000001.1"/>
</dbReference>
<gene>
    <name evidence="1" type="ORF">H4687_003379</name>
</gene>
<comment type="caution">
    <text evidence="1">The sequence shown here is derived from an EMBL/GenBank/DDBJ whole genome shotgun (WGS) entry which is preliminary data.</text>
</comment>
<evidence type="ECO:0000313" key="2">
    <source>
        <dbReference type="Proteomes" id="UP000629287"/>
    </source>
</evidence>
<dbReference type="EMBL" id="JADBGF010000001">
    <property type="protein sequence ID" value="MBE1597250.1"/>
    <property type="molecule type" value="Genomic_DNA"/>
</dbReference>
<evidence type="ECO:0000313" key="1">
    <source>
        <dbReference type="EMBL" id="MBE1597250.1"/>
    </source>
</evidence>
<reference evidence="1 2" key="1">
    <citation type="submission" date="2020-10" db="EMBL/GenBank/DDBJ databases">
        <title>Sequencing the genomes of 1000 actinobacteria strains.</title>
        <authorList>
            <person name="Klenk H.-P."/>
        </authorList>
    </citation>
    <scope>NUCLEOTIDE SEQUENCE [LARGE SCALE GENOMIC DNA]</scope>
    <source>
        <strain evidence="1 2">DSM 41803</strain>
    </source>
</reference>
<accession>A0A8I0P2Z6</accession>
<proteinExistence type="predicted"/>
<dbReference type="Proteomes" id="UP000629287">
    <property type="component" value="Unassembled WGS sequence"/>
</dbReference>
<protein>
    <submittedName>
        <fullName evidence="1">Uncharacterized protein</fullName>
    </submittedName>
</protein>
<dbReference type="GeneID" id="86827946"/>
<organism evidence="1 2">
    <name type="scientific">Streptomyces stelliscabiei</name>
    <dbReference type="NCBI Taxonomy" id="146820"/>
    <lineage>
        <taxon>Bacteria</taxon>
        <taxon>Bacillati</taxon>
        <taxon>Actinomycetota</taxon>
        <taxon>Actinomycetes</taxon>
        <taxon>Kitasatosporales</taxon>
        <taxon>Streptomycetaceae</taxon>
        <taxon>Streptomyces</taxon>
    </lineage>
</organism>
<keyword evidence="2" id="KW-1185">Reference proteome</keyword>